<feature type="compositionally biased region" description="Polar residues" evidence="1">
    <location>
        <begin position="41"/>
        <end position="53"/>
    </location>
</feature>
<dbReference type="WBParaSite" id="ALUE_0002020701-mRNA-1">
    <property type="protein sequence ID" value="ALUE_0002020701-mRNA-1"/>
    <property type="gene ID" value="ALUE_0002020701"/>
</dbReference>
<proteinExistence type="predicted"/>
<feature type="region of interest" description="Disordered" evidence="1">
    <location>
        <begin position="41"/>
        <end position="60"/>
    </location>
</feature>
<reference evidence="3" key="1">
    <citation type="submission" date="2017-02" db="UniProtKB">
        <authorList>
            <consortium name="WormBaseParasite"/>
        </authorList>
    </citation>
    <scope>IDENTIFICATION</scope>
</reference>
<organism evidence="2 3">
    <name type="scientific">Ascaris lumbricoides</name>
    <name type="common">Giant roundworm</name>
    <dbReference type="NCBI Taxonomy" id="6252"/>
    <lineage>
        <taxon>Eukaryota</taxon>
        <taxon>Metazoa</taxon>
        <taxon>Ecdysozoa</taxon>
        <taxon>Nematoda</taxon>
        <taxon>Chromadorea</taxon>
        <taxon>Rhabditida</taxon>
        <taxon>Spirurina</taxon>
        <taxon>Ascaridomorpha</taxon>
        <taxon>Ascaridoidea</taxon>
        <taxon>Ascarididae</taxon>
        <taxon>Ascaris</taxon>
    </lineage>
</organism>
<dbReference type="Proteomes" id="UP000036681">
    <property type="component" value="Unplaced"/>
</dbReference>
<evidence type="ECO:0000313" key="3">
    <source>
        <dbReference type="WBParaSite" id="ALUE_0002020701-mRNA-1"/>
    </source>
</evidence>
<name>A0A0M3IN79_ASCLU</name>
<protein>
    <submittedName>
        <fullName evidence="3">Uncharacterized protein</fullName>
    </submittedName>
</protein>
<sequence length="60" mass="6765">MGQILFFIICERSKSSTADFYDSVHNRLDEESDVNHISPKNLTSVNAESNPRASFSGRVF</sequence>
<dbReference type="AlphaFoldDB" id="A0A0M3IN79"/>
<keyword evidence="2" id="KW-1185">Reference proteome</keyword>
<evidence type="ECO:0000313" key="2">
    <source>
        <dbReference type="Proteomes" id="UP000036681"/>
    </source>
</evidence>
<evidence type="ECO:0000256" key="1">
    <source>
        <dbReference type="SAM" id="MobiDB-lite"/>
    </source>
</evidence>
<accession>A0A0M3IN79</accession>